<sequence length="248" mass="27454">MRILLTNDDGIFAPGIQRLCQELEQNHEVVVVAPDRERSATGHAITIHHPLRAKEMTFANIKSKCIAIDGTPADCVKIAIESLLDEKPDLVISGINAGPNMGYDVLYSGTVSAAVEGLLLGIPAIAVSLVTDEKWDFSYAAEFISRLLKKYQKEEVSDDVILNVNVPVNCNGRYRITKLGNRSYKNTFEQRIDPRGERYYWLAGEAVEEGNSADTDVSTVKDGLVSITPVKFSLTADSEIERLKKWNL</sequence>
<dbReference type="PANTHER" id="PTHR30457:SF12">
    <property type="entry name" value="5'_3'-NUCLEOTIDASE SURE"/>
    <property type="match status" value="1"/>
</dbReference>
<evidence type="ECO:0000256" key="5">
    <source>
        <dbReference type="ARBA" id="ARBA00022490"/>
    </source>
</evidence>
<accession>A0A1C0AA64</accession>
<dbReference type="InterPro" id="IPR002828">
    <property type="entry name" value="SurE-like_Pase/nucleotidase"/>
</dbReference>
<dbReference type="GO" id="GO:0008254">
    <property type="term" value="F:3'-nucleotidase activity"/>
    <property type="evidence" value="ECO:0007669"/>
    <property type="project" value="TreeGrafter"/>
</dbReference>
<keyword evidence="7 9" id="KW-0547">Nucleotide-binding</keyword>
<dbReference type="GO" id="GO:0046872">
    <property type="term" value="F:metal ion binding"/>
    <property type="evidence" value="ECO:0007669"/>
    <property type="project" value="UniProtKB-UniRule"/>
</dbReference>
<evidence type="ECO:0000259" key="10">
    <source>
        <dbReference type="Pfam" id="PF01975"/>
    </source>
</evidence>
<evidence type="ECO:0000313" key="11">
    <source>
        <dbReference type="EMBL" id="OCL27184.1"/>
    </source>
</evidence>
<dbReference type="Gene3D" id="3.40.1210.10">
    <property type="entry name" value="Survival protein SurE-like phosphatase/nucleotidase"/>
    <property type="match status" value="1"/>
</dbReference>
<comment type="catalytic activity">
    <reaction evidence="1 9">
        <text>a ribonucleoside 5'-phosphate + H2O = a ribonucleoside + phosphate</text>
        <dbReference type="Rhea" id="RHEA:12484"/>
        <dbReference type="ChEBI" id="CHEBI:15377"/>
        <dbReference type="ChEBI" id="CHEBI:18254"/>
        <dbReference type="ChEBI" id="CHEBI:43474"/>
        <dbReference type="ChEBI" id="CHEBI:58043"/>
        <dbReference type="EC" id="3.1.3.5"/>
    </reaction>
</comment>
<dbReference type="EMBL" id="LWDV01000008">
    <property type="protein sequence ID" value="OCL27184.1"/>
    <property type="molecule type" value="Genomic_DNA"/>
</dbReference>
<dbReference type="FunFam" id="3.40.1210.10:FF:000001">
    <property type="entry name" value="5'/3'-nucleotidase SurE"/>
    <property type="match status" value="1"/>
</dbReference>
<comment type="cofactor">
    <cofactor evidence="9">
        <name>a divalent metal cation</name>
        <dbReference type="ChEBI" id="CHEBI:60240"/>
    </cofactor>
    <text evidence="9">Binds 1 divalent metal cation per subunit.</text>
</comment>
<reference evidence="12" key="1">
    <citation type="submission" date="2016-07" db="EMBL/GenBank/DDBJ databases">
        <authorList>
            <person name="Florea S."/>
            <person name="Webb J.S."/>
            <person name="Jaromczyk J."/>
            <person name="Schardl C.L."/>
        </authorList>
    </citation>
    <scope>NUCLEOTIDE SEQUENCE [LARGE SCALE GENOMIC DNA]</scope>
    <source>
        <strain evidence="12">Z6</strain>
    </source>
</reference>
<dbReference type="InterPro" id="IPR030048">
    <property type="entry name" value="SurE"/>
</dbReference>
<dbReference type="RefSeq" id="WP_068716810.1">
    <property type="nucleotide sequence ID" value="NZ_LWDV01000008.1"/>
</dbReference>
<dbReference type="InterPro" id="IPR036523">
    <property type="entry name" value="SurE-like_sf"/>
</dbReference>
<name>A0A1C0AA64_9FIRM</name>
<organism evidence="11 12">
    <name type="scientific">Orenia metallireducens</name>
    <dbReference type="NCBI Taxonomy" id="1413210"/>
    <lineage>
        <taxon>Bacteria</taxon>
        <taxon>Bacillati</taxon>
        <taxon>Bacillota</taxon>
        <taxon>Clostridia</taxon>
        <taxon>Halanaerobiales</taxon>
        <taxon>Halobacteroidaceae</taxon>
        <taxon>Orenia</taxon>
    </lineage>
</organism>
<dbReference type="GO" id="GO:0008253">
    <property type="term" value="F:5'-nucleotidase activity"/>
    <property type="evidence" value="ECO:0007669"/>
    <property type="project" value="UniProtKB-UniRule"/>
</dbReference>
<dbReference type="NCBIfam" id="TIGR00087">
    <property type="entry name" value="surE"/>
    <property type="match status" value="1"/>
</dbReference>
<evidence type="ECO:0000256" key="8">
    <source>
        <dbReference type="ARBA" id="ARBA00022801"/>
    </source>
</evidence>
<dbReference type="GO" id="GO:0000166">
    <property type="term" value="F:nucleotide binding"/>
    <property type="evidence" value="ECO:0007669"/>
    <property type="project" value="UniProtKB-KW"/>
</dbReference>
<comment type="cofactor">
    <cofactor evidence="2">
        <name>Mg(2+)</name>
        <dbReference type="ChEBI" id="CHEBI:18420"/>
    </cofactor>
</comment>
<comment type="caution">
    <text evidence="11">The sequence shown here is derived from an EMBL/GenBank/DDBJ whole genome shotgun (WGS) entry which is preliminary data.</text>
</comment>
<evidence type="ECO:0000313" key="12">
    <source>
        <dbReference type="Proteomes" id="UP000093514"/>
    </source>
</evidence>
<feature type="binding site" evidence="9">
    <location>
        <position position="39"/>
    </location>
    <ligand>
        <name>a divalent metal cation</name>
        <dbReference type="ChEBI" id="CHEBI:60240"/>
    </ligand>
</feature>
<feature type="domain" description="Survival protein SurE-like phosphatase/nucleotidase" evidence="10">
    <location>
        <begin position="3"/>
        <end position="185"/>
    </location>
</feature>
<evidence type="ECO:0000256" key="9">
    <source>
        <dbReference type="HAMAP-Rule" id="MF_00060"/>
    </source>
</evidence>
<dbReference type="Pfam" id="PF01975">
    <property type="entry name" value="SurE"/>
    <property type="match status" value="1"/>
</dbReference>
<comment type="similarity">
    <text evidence="4 9">Belongs to the SurE nucleotidase family.</text>
</comment>
<feature type="binding site" evidence="9">
    <location>
        <position position="8"/>
    </location>
    <ligand>
        <name>a divalent metal cation</name>
        <dbReference type="ChEBI" id="CHEBI:60240"/>
    </ligand>
</feature>
<evidence type="ECO:0000256" key="7">
    <source>
        <dbReference type="ARBA" id="ARBA00022741"/>
    </source>
</evidence>
<protein>
    <recommendedName>
        <fullName evidence="9">5'-nucleotidase SurE</fullName>
        <ecNumber evidence="9">3.1.3.5</ecNumber>
    </recommendedName>
    <alternativeName>
        <fullName evidence="9">Nucleoside 5'-monophosphate phosphohydrolase</fullName>
    </alternativeName>
</protein>
<gene>
    <name evidence="9" type="primary">surE</name>
    <name evidence="11" type="ORF">U472_06840</name>
</gene>
<feature type="binding site" evidence="9">
    <location>
        <position position="9"/>
    </location>
    <ligand>
        <name>a divalent metal cation</name>
        <dbReference type="ChEBI" id="CHEBI:60240"/>
    </ligand>
</feature>
<evidence type="ECO:0000256" key="6">
    <source>
        <dbReference type="ARBA" id="ARBA00022723"/>
    </source>
</evidence>
<dbReference type="NCBIfam" id="NF001490">
    <property type="entry name" value="PRK00346.1-4"/>
    <property type="match status" value="1"/>
</dbReference>
<dbReference type="GO" id="GO:0004309">
    <property type="term" value="F:exopolyphosphatase activity"/>
    <property type="evidence" value="ECO:0007669"/>
    <property type="project" value="TreeGrafter"/>
</dbReference>
<dbReference type="OrthoDB" id="9780815at2"/>
<comment type="subcellular location">
    <subcellularLocation>
        <location evidence="3 9">Cytoplasm</location>
    </subcellularLocation>
</comment>
<dbReference type="SUPFAM" id="SSF64167">
    <property type="entry name" value="SurE-like"/>
    <property type="match status" value="1"/>
</dbReference>
<dbReference type="PANTHER" id="PTHR30457">
    <property type="entry name" value="5'-NUCLEOTIDASE SURE"/>
    <property type="match status" value="1"/>
</dbReference>
<feature type="binding site" evidence="9">
    <location>
        <position position="96"/>
    </location>
    <ligand>
        <name>a divalent metal cation</name>
        <dbReference type="ChEBI" id="CHEBI:60240"/>
    </ligand>
</feature>
<keyword evidence="12" id="KW-1185">Reference proteome</keyword>
<keyword evidence="8 9" id="KW-0378">Hydrolase</keyword>
<dbReference type="Proteomes" id="UP000093514">
    <property type="component" value="Unassembled WGS sequence"/>
</dbReference>
<proteinExistence type="inferred from homology"/>
<reference evidence="11 12" key="2">
    <citation type="submission" date="2016-08" db="EMBL/GenBank/DDBJ databases">
        <title>Orenia metallireducens sp. nov. strain Z6, a Novel Metal-reducing Firmicute from the Deep Subsurface.</title>
        <authorList>
            <person name="Maxim B.I."/>
            <person name="Kenneth K."/>
            <person name="Flynn T.M."/>
            <person name="Oloughlin E.J."/>
            <person name="Locke R.A."/>
            <person name="Weber J.R."/>
            <person name="Egan S.M."/>
            <person name="Mackie R.I."/>
            <person name="Cann I.K."/>
        </authorList>
    </citation>
    <scope>NUCLEOTIDE SEQUENCE [LARGE SCALE GENOMIC DNA]</scope>
    <source>
        <strain evidence="11 12">Z6</strain>
    </source>
</reference>
<evidence type="ECO:0000256" key="4">
    <source>
        <dbReference type="ARBA" id="ARBA00011062"/>
    </source>
</evidence>
<comment type="function">
    <text evidence="9">Nucleotidase that shows phosphatase activity on nucleoside 5'-monophosphates.</text>
</comment>
<evidence type="ECO:0000256" key="3">
    <source>
        <dbReference type="ARBA" id="ARBA00004496"/>
    </source>
</evidence>
<dbReference type="AlphaFoldDB" id="A0A1C0AA64"/>
<dbReference type="EC" id="3.1.3.5" evidence="9"/>
<keyword evidence="6 9" id="KW-0479">Metal-binding</keyword>
<keyword evidence="5 9" id="KW-0963">Cytoplasm</keyword>
<evidence type="ECO:0000256" key="1">
    <source>
        <dbReference type="ARBA" id="ARBA00000815"/>
    </source>
</evidence>
<dbReference type="NCBIfam" id="NF001492">
    <property type="entry name" value="PRK00346.2-2"/>
    <property type="match status" value="1"/>
</dbReference>
<evidence type="ECO:0000256" key="2">
    <source>
        <dbReference type="ARBA" id="ARBA00001946"/>
    </source>
</evidence>
<dbReference type="HAMAP" id="MF_00060">
    <property type="entry name" value="SurE"/>
    <property type="match status" value="1"/>
</dbReference>
<dbReference type="GO" id="GO:0005737">
    <property type="term" value="C:cytoplasm"/>
    <property type="evidence" value="ECO:0007669"/>
    <property type="project" value="UniProtKB-SubCell"/>
</dbReference>